<dbReference type="SUPFAM" id="SSF52047">
    <property type="entry name" value="RNI-like"/>
    <property type="match status" value="1"/>
</dbReference>
<keyword evidence="1" id="KW-0611">Plant defense</keyword>
<reference evidence="3" key="1">
    <citation type="submission" date="2018-02" db="EMBL/GenBank/DDBJ databases">
        <title>Rhizophora mucronata_Transcriptome.</title>
        <authorList>
            <person name="Meera S.P."/>
            <person name="Sreeshan A."/>
            <person name="Augustine A."/>
        </authorList>
    </citation>
    <scope>NUCLEOTIDE SEQUENCE</scope>
    <source>
        <tissue evidence="3">Leaf</tissue>
    </source>
</reference>
<sequence>MFKHIETLEIWGCGSLISLAPSVSSLGNLSHLDVWKCEGLLNLVTSSTAQSMRHLTKLRIRECEMVEEIVAGGEDGREDQITWDNLKSLELRCLASLTCFSRANHTFKFPDLEEVIVTRCPEMKAFSGGVSITPKLKSVKLAVGDAKGCWKGDLNTTIQQLCAELVSVYH</sequence>
<protein>
    <recommendedName>
        <fullName evidence="2">Disease resistance protein At4g27190-like leucine-rich repeats domain-containing protein</fullName>
    </recommendedName>
</protein>
<feature type="domain" description="Disease resistance protein At4g27190-like leucine-rich repeats" evidence="2">
    <location>
        <begin position="24"/>
        <end position="125"/>
    </location>
</feature>
<dbReference type="InterPro" id="IPR050905">
    <property type="entry name" value="Plant_NBS-LRR"/>
</dbReference>
<proteinExistence type="predicted"/>
<evidence type="ECO:0000256" key="1">
    <source>
        <dbReference type="ARBA" id="ARBA00022821"/>
    </source>
</evidence>
<evidence type="ECO:0000259" key="2">
    <source>
        <dbReference type="Pfam" id="PF23247"/>
    </source>
</evidence>
<evidence type="ECO:0000313" key="3">
    <source>
        <dbReference type="EMBL" id="MBX31398.1"/>
    </source>
</evidence>
<name>A0A2P2MMG8_RHIMU</name>
<dbReference type="EMBL" id="GGEC01050914">
    <property type="protein sequence ID" value="MBX31398.1"/>
    <property type="molecule type" value="Transcribed_RNA"/>
</dbReference>
<dbReference type="InterPro" id="IPR032675">
    <property type="entry name" value="LRR_dom_sf"/>
</dbReference>
<accession>A0A2P2MMG8</accession>
<dbReference type="InterPro" id="IPR057135">
    <property type="entry name" value="At4g27190-like_LRR"/>
</dbReference>
<dbReference type="AlphaFoldDB" id="A0A2P2MMG8"/>
<dbReference type="PANTHER" id="PTHR33463:SF167">
    <property type="entry name" value="PUTATIVE-RELATED"/>
    <property type="match status" value="1"/>
</dbReference>
<dbReference type="Pfam" id="PF23247">
    <property type="entry name" value="LRR_RPS2"/>
    <property type="match status" value="1"/>
</dbReference>
<dbReference type="Gene3D" id="3.80.10.10">
    <property type="entry name" value="Ribonuclease Inhibitor"/>
    <property type="match status" value="1"/>
</dbReference>
<dbReference type="PANTHER" id="PTHR33463">
    <property type="entry name" value="NB-ARC DOMAIN-CONTAINING PROTEIN-RELATED"/>
    <property type="match status" value="1"/>
</dbReference>
<organism evidence="3">
    <name type="scientific">Rhizophora mucronata</name>
    <name type="common">Asiatic mangrove</name>
    <dbReference type="NCBI Taxonomy" id="61149"/>
    <lineage>
        <taxon>Eukaryota</taxon>
        <taxon>Viridiplantae</taxon>
        <taxon>Streptophyta</taxon>
        <taxon>Embryophyta</taxon>
        <taxon>Tracheophyta</taxon>
        <taxon>Spermatophyta</taxon>
        <taxon>Magnoliopsida</taxon>
        <taxon>eudicotyledons</taxon>
        <taxon>Gunneridae</taxon>
        <taxon>Pentapetalae</taxon>
        <taxon>rosids</taxon>
        <taxon>fabids</taxon>
        <taxon>Malpighiales</taxon>
        <taxon>Rhizophoraceae</taxon>
        <taxon>Rhizophora</taxon>
    </lineage>
</organism>